<feature type="non-terminal residue" evidence="2">
    <location>
        <position position="165"/>
    </location>
</feature>
<dbReference type="InterPro" id="IPR017853">
    <property type="entry name" value="GH"/>
</dbReference>
<gene>
    <name evidence="2" type="ORF">ENO10_07330</name>
</gene>
<dbReference type="Gene3D" id="3.30.1590.10">
    <property type="entry name" value="Maltooligosyl trehalose synthase, domain 2"/>
    <property type="match status" value="1"/>
</dbReference>
<dbReference type="Proteomes" id="UP000885753">
    <property type="component" value="Unassembled WGS sequence"/>
</dbReference>
<dbReference type="EMBL" id="DSEE01000529">
    <property type="protein sequence ID" value="HER41016.1"/>
    <property type="molecule type" value="Genomic_DNA"/>
</dbReference>
<dbReference type="PANTHER" id="PTHR10357:SF216">
    <property type="entry name" value="MALTOOLIGOSYL TREHALOSE SYNTHASE-RELATED"/>
    <property type="match status" value="1"/>
</dbReference>
<accession>A0A7C2RNI1</accession>
<dbReference type="Pfam" id="PF00128">
    <property type="entry name" value="Alpha-amylase"/>
    <property type="match status" value="1"/>
</dbReference>
<dbReference type="InterPro" id="IPR006047">
    <property type="entry name" value="GH13_cat_dom"/>
</dbReference>
<reference evidence="2" key="1">
    <citation type="journal article" date="2020" name="mSystems">
        <title>Genome- and Community-Level Interaction Insights into Carbon Utilization and Element Cycling Functions of Hydrothermarchaeota in Hydrothermal Sediment.</title>
        <authorList>
            <person name="Zhou Z."/>
            <person name="Liu Y."/>
            <person name="Xu W."/>
            <person name="Pan J."/>
            <person name="Luo Z.H."/>
            <person name="Li M."/>
        </authorList>
    </citation>
    <scope>NUCLEOTIDE SEQUENCE [LARGE SCALE GENOMIC DNA]</scope>
    <source>
        <strain evidence="2">SpSt-1235</strain>
    </source>
</reference>
<organism evidence="2">
    <name type="scientific">Salinimicrobium catena</name>
    <dbReference type="NCBI Taxonomy" id="390640"/>
    <lineage>
        <taxon>Bacteria</taxon>
        <taxon>Pseudomonadati</taxon>
        <taxon>Bacteroidota</taxon>
        <taxon>Flavobacteriia</taxon>
        <taxon>Flavobacteriales</taxon>
        <taxon>Flavobacteriaceae</taxon>
        <taxon>Salinimicrobium</taxon>
    </lineage>
</organism>
<sequence>MGGSLPAIGRIGKPGGGMICPVSTYRIQLSPEFTFEDLRDILGYLEQFQISTIYSAPFFQARKGSTHGYDITDPFHLNKEIGRLETFREISGWMQQRDMTWLQDIVPNHMAYDGSNHWLRDIFELGPESEFYLYFDIDWKNGKVMAPFLGNPLHEVLQKKELEIR</sequence>
<dbReference type="GO" id="GO:0030980">
    <property type="term" value="P:alpha-glucan catabolic process"/>
    <property type="evidence" value="ECO:0007669"/>
    <property type="project" value="TreeGrafter"/>
</dbReference>
<dbReference type="SUPFAM" id="SSF51445">
    <property type="entry name" value="(Trans)glycosidases"/>
    <property type="match status" value="1"/>
</dbReference>
<evidence type="ECO:0000259" key="1">
    <source>
        <dbReference type="Pfam" id="PF00128"/>
    </source>
</evidence>
<dbReference type="GO" id="GO:0005992">
    <property type="term" value="P:trehalose biosynthetic process"/>
    <property type="evidence" value="ECO:0007669"/>
    <property type="project" value="TreeGrafter"/>
</dbReference>
<proteinExistence type="predicted"/>
<protein>
    <recommendedName>
        <fullName evidence="1">Glycosyl hydrolase family 13 catalytic domain-containing protein</fullName>
    </recommendedName>
</protein>
<comment type="caution">
    <text evidence="2">The sequence shown here is derived from an EMBL/GenBank/DDBJ whole genome shotgun (WGS) entry which is preliminary data.</text>
</comment>
<evidence type="ECO:0000313" key="2">
    <source>
        <dbReference type="EMBL" id="HER41016.1"/>
    </source>
</evidence>
<dbReference type="AlphaFoldDB" id="A0A7C2RNI1"/>
<dbReference type="GO" id="GO:0047470">
    <property type="term" value="F:(1,4)-alpha-D-glucan 1-alpha-D-glucosylmutase activity"/>
    <property type="evidence" value="ECO:0007669"/>
    <property type="project" value="TreeGrafter"/>
</dbReference>
<dbReference type="PANTHER" id="PTHR10357">
    <property type="entry name" value="ALPHA-AMYLASE FAMILY MEMBER"/>
    <property type="match status" value="1"/>
</dbReference>
<dbReference type="Gene3D" id="3.20.20.80">
    <property type="entry name" value="Glycosidases"/>
    <property type="match status" value="1"/>
</dbReference>
<feature type="domain" description="Glycosyl hydrolase family 13 catalytic" evidence="1">
    <location>
        <begin position="40"/>
        <end position="125"/>
    </location>
</feature>
<name>A0A7C2RNI1_9FLAO</name>